<reference evidence="2 3" key="1">
    <citation type="submission" date="2014-04" db="EMBL/GenBank/DDBJ databases">
        <authorList>
            <consortium name="DOE Joint Genome Institute"/>
            <person name="Kuo A."/>
            <person name="Zuccaro A."/>
            <person name="Kohler A."/>
            <person name="Nagy L.G."/>
            <person name="Floudas D."/>
            <person name="Copeland A."/>
            <person name="Barry K.W."/>
            <person name="Cichocki N."/>
            <person name="Veneault-Fourrey C."/>
            <person name="LaButti K."/>
            <person name="Lindquist E.A."/>
            <person name="Lipzen A."/>
            <person name="Lundell T."/>
            <person name="Morin E."/>
            <person name="Murat C."/>
            <person name="Sun H."/>
            <person name="Tunlid A."/>
            <person name="Henrissat B."/>
            <person name="Grigoriev I.V."/>
            <person name="Hibbett D.S."/>
            <person name="Martin F."/>
            <person name="Nordberg H.P."/>
            <person name="Cantor M.N."/>
            <person name="Hua S.X."/>
        </authorList>
    </citation>
    <scope>NUCLEOTIDE SEQUENCE [LARGE SCALE GENOMIC DNA]</scope>
    <source>
        <strain evidence="2 3">MAFF 305830</strain>
    </source>
</reference>
<feature type="region of interest" description="Disordered" evidence="1">
    <location>
        <begin position="1"/>
        <end position="341"/>
    </location>
</feature>
<sequence length="842" mass="91778">MKGGKASNQKASGNARKTAPAQQKKNKAMPLSQSETAALVPELRRSKRGPNAKATQATQAGDVTGTLLGANIPATANQEEPSAGQNVAGTPVAQGAEANVGCASSTIPRPDNQERPSLSPNEVIQAPNVGSNENNANGPPTQEDDGEHGSPDLNTNGTPNNGDTPAPGQITTTKTVPRDTGLPMHDKSATTTSIKPMVMLQSVPSKTSTPNPTAEDSAHVPFVPYPQRVIPVKVPSHPPENGGAKSTAPLVTYTDDSEGDDSSRDDEWKGDHSEDEEDDRNTPPIGRRKGQSSVPKATKEVKKRNVSALAVKEHQPMKKGKGSGRKKGGKKDVPHDLTNDASSLVPYAEKDKQTQPDSHAANDTSSLVPYIEFGEDAFNDEDLVEMALLEPDSSTLGLATTARSGLPAQLGDLGAGSPWEQRPQYWQVRSGRPSDDAIKQITNLTSEFTAKLQAIACRDGISQSVAWTHTGLSKREGRKPNPWNYWLAKEMETIRADNGGELPEGGTKAMMQELSDRWKAIPKEEHENILAEAIRERDSKMRAAVKAEFSTQLPRKKRIDEHTKAVTDMCWGEMNQSGMLTAGIVVLPQDGENPAISNIFSSSTIGMEMWDTHGPVLDQLKNFLISKTAGVDPAEDDGWMPYQGPEFILNLKDREIKRSELVKWMKRMEVMTAPWQAAARNSKPRNYKGSYPWQNSIQKCKETDAVLIGWPLTEIWPGLPGTKLKSIAPDERKDVLRKLNRDRGPFQTDRLALEYTPIDNLWIKTSPSGVQTIHTYAVEGAEPVSELPLDEQPVVVTDEGKILVRRGDDETEDPKAHRERVLKVKGTFGTEEEDEDGEASSY</sequence>
<feature type="compositionally biased region" description="Low complexity" evidence="1">
    <location>
        <begin position="154"/>
        <end position="168"/>
    </location>
</feature>
<dbReference type="HOGENOM" id="CLU_338069_0_0_1"/>
<feature type="compositionally biased region" description="Polar residues" evidence="1">
    <location>
        <begin position="115"/>
        <end position="140"/>
    </location>
</feature>
<gene>
    <name evidence="2" type="ORF">M408DRAFT_28148</name>
</gene>
<evidence type="ECO:0000313" key="2">
    <source>
        <dbReference type="EMBL" id="KIM23138.1"/>
    </source>
</evidence>
<feature type="compositionally biased region" description="Polar residues" evidence="1">
    <location>
        <begin position="1"/>
        <end position="12"/>
    </location>
</feature>
<protein>
    <submittedName>
        <fullName evidence="2">Uncharacterized protein</fullName>
    </submittedName>
</protein>
<keyword evidence="3" id="KW-1185">Reference proteome</keyword>
<name>A0A0C2W9R3_SERVB</name>
<dbReference type="Proteomes" id="UP000054097">
    <property type="component" value="Unassembled WGS sequence"/>
</dbReference>
<dbReference type="Gene3D" id="1.10.30.10">
    <property type="entry name" value="High mobility group box domain"/>
    <property type="match status" value="1"/>
</dbReference>
<reference evidence="3" key="2">
    <citation type="submission" date="2015-01" db="EMBL/GenBank/DDBJ databases">
        <title>Evolutionary Origins and Diversification of the Mycorrhizal Mutualists.</title>
        <authorList>
            <consortium name="DOE Joint Genome Institute"/>
            <consortium name="Mycorrhizal Genomics Consortium"/>
            <person name="Kohler A."/>
            <person name="Kuo A."/>
            <person name="Nagy L.G."/>
            <person name="Floudas D."/>
            <person name="Copeland A."/>
            <person name="Barry K.W."/>
            <person name="Cichocki N."/>
            <person name="Veneault-Fourrey C."/>
            <person name="LaButti K."/>
            <person name="Lindquist E.A."/>
            <person name="Lipzen A."/>
            <person name="Lundell T."/>
            <person name="Morin E."/>
            <person name="Murat C."/>
            <person name="Riley R."/>
            <person name="Ohm R."/>
            <person name="Sun H."/>
            <person name="Tunlid A."/>
            <person name="Henrissat B."/>
            <person name="Grigoriev I.V."/>
            <person name="Hibbett D.S."/>
            <person name="Martin F."/>
        </authorList>
    </citation>
    <scope>NUCLEOTIDE SEQUENCE [LARGE SCALE GENOMIC DNA]</scope>
    <source>
        <strain evidence="3">MAFF 305830</strain>
    </source>
</reference>
<dbReference type="AlphaFoldDB" id="A0A0C2W9R3"/>
<organism evidence="2 3">
    <name type="scientific">Serendipita vermifera MAFF 305830</name>
    <dbReference type="NCBI Taxonomy" id="933852"/>
    <lineage>
        <taxon>Eukaryota</taxon>
        <taxon>Fungi</taxon>
        <taxon>Dikarya</taxon>
        <taxon>Basidiomycota</taxon>
        <taxon>Agaricomycotina</taxon>
        <taxon>Agaricomycetes</taxon>
        <taxon>Sebacinales</taxon>
        <taxon>Serendipitaceae</taxon>
        <taxon>Serendipita</taxon>
    </lineage>
</organism>
<accession>A0A0C2W9R3</accession>
<evidence type="ECO:0000313" key="3">
    <source>
        <dbReference type="Proteomes" id="UP000054097"/>
    </source>
</evidence>
<proteinExistence type="predicted"/>
<evidence type="ECO:0000256" key="1">
    <source>
        <dbReference type="SAM" id="MobiDB-lite"/>
    </source>
</evidence>
<feature type="compositionally biased region" description="Polar residues" evidence="1">
    <location>
        <begin position="202"/>
        <end position="214"/>
    </location>
</feature>
<feature type="compositionally biased region" description="Basic residues" evidence="1">
    <location>
        <begin position="317"/>
        <end position="329"/>
    </location>
</feature>
<feature type="compositionally biased region" description="Basic and acidic residues" evidence="1">
    <location>
        <begin position="261"/>
        <end position="272"/>
    </location>
</feature>
<dbReference type="InterPro" id="IPR036910">
    <property type="entry name" value="HMG_box_dom_sf"/>
</dbReference>
<feature type="compositionally biased region" description="Polar residues" evidence="1">
    <location>
        <begin position="74"/>
        <end position="88"/>
    </location>
</feature>
<dbReference type="EMBL" id="KN824342">
    <property type="protein sequence ID" value="KIM23138.1"/>
    <property type="molecule type" value="Genomic_DNA"/>
</dbReference>